<evidence type="ECO:0000313" key="5">
    <source>
        <dbReference type="EMBL" id="TRY55918.1"/>
    </source>
</evidence>
<organism evidence="5 6">
    <name type="scientific">Danionella cerebrum</name>
    <dbReference type="NCBI Taxonomy" id="2873325"/>
    <lineage>
        <taxon>Eukaryota</taxon>
        <taxon>Metazoa</taxon>
        <taxon>Chordata</taxon>
        <taxon>Craniata</taxon>
        <taxon>Vertebrata</taxon>
        <taxon>Euteleostomi</taxon>
        <taxon>Actinopterygii</taxon>
        <taxon>Neopterygii</taxon>
        <taxon>Teleostei</taxon>
        <taxon>Ostariophysi</taxon>
        <taxon>Cypriniformes</taxon>
        <taxon>Danionidae</taxon>
        <taxon>Danioninae</taxon>
        <taxon>Danionella</taxon>
    </lineage>
</organism>
<name>A0A553MRV3_9TELE</name>
<dbReference type="Gene3D" id="1.25.40.20">
    <property type="entry name" value="Ankyrin repeat-containing domain"/>
    <property type="match status" value="1"/>
</dbReference>
<evidence type="ECO:0000313" key="6">
    <source>
        <dbReference type="Proteomes" id="UP000316079"/>
    </source>
</evidence>
<dbReference type="Pfam" id="PF12796">
    <property type="entry name" value="Ank_2"/>
    <property type="match status" value="1"/>
</dbReference>
<comment type="similarity">
    <text evidence="1">Belongs to the ANKRD34 family.</text>
</comment>
<accession>A0A553MRV3</accession>
<dbReference type="InterPro" id="IPR002110">
    <property type="entry name" value="Ankyrin_rpt"/>
</dbReference>
<dbReference type="InterPro" id="IPR036770">
    <property type="entry name" value="Ankyrin_rpt-contain_sf"/>
</dbReference>
<dbReference type="PANTHER" id="PTHR24156">
    <property type="entry name" value="ANK_REP_REGION DOMAIN-CONTAINING PROTEIN"/>
    <property type="match status" value="1"/>
</dbReference>
<dbReference type="PANTHER" id="PTHR24156:SF7">
    <property type="entry name" value="ANKYRIN REPEAT DOMAIN-CONTAINING PROTEIN 34B-LIKE"/>
    <property type="match status" value="1"/>
</dbReference>
<dbReference type="PROSITE" id="PS50088">
    <property type="entry name" value="ANK_REPEAT"/>
    <property type="match status" value="1"/>
</dbReference>
<proteinExistence type="inferred from homology"/>
<keyword evidence="2" id="KW-0677">Repeat</keyword>
<dbReference type="InterPro" id="IPR042637">
    <property type="entry name" value="AN34A/B/C"/>
</dbReference>
<evidence type="ECO:0000256" key="4">
    <source>
        <dbReference type="PROSITE-ProRule" id="PRU00023"/>
    </source>
</evidence>
<protein>
    <submittedName>
        <fullName evidence="5">Uncharacterized protein</fullName>
    </submittedName>
</protein>
<reference evidence="5 6" key="1">
    <citation type="journal article" date="2019" name="Sci. Data">
        <title>Hybrid genome assembly and annotation of Danionella translucida.</title>
        <authorList>
            <person name="Kadobianskyi M."/>
            <person name="Schulze L."/>
            <person name="Schuelke M."/>
            <person name="Judkewitz B."/>
        </authorList>
    </citation>
    <scope>NUCLEOTIDE SEQUENCE [LARGE SCALE GENOMIC DNA]</scope>
    <source>
        <strain evidence="5 6">Bolton</strain>
    </source>
</reference>
<evidence type="ECO:0000256" key="1">
    <source>
        <dbReference type="ARBA" id="ARBA00010029"/>
    </source>
</evidence>
<dbReference type="AlphaFoldDB" id="A0A553MRV3"/>
<evidence type="ECO:0000256" key="2">
    <source>
        <dbReference type="ARBA" id="ARBA00022737"/>
    </source>
</evidence>
<dbReference type="EMBL" id="SRMA01027303">
    <property type="protein sequence ID" value="TRY55918.1"/>
    <property type="molecule type" value="Genomic_DNA"/>
</dbReference>
<keyword evidence="3 4" id="KW-0040">ANK repeat</keyword>
<sequence length="158" mass="17200">MYTDTKVPPPTPASLSPSLPHLRVEAGEAVHPLHQSKSAEMSDQAASLLDGAPLIAAARQGKLRLARLLLDGGANVNERDHRGETALLAACRSLRGDATDTESFKVMVYPKKNILLSGLSLLAAQVHPQNICSRRDLQRFKAPETQRERSIESIQTML</sequence>
<comment type="caution">
    <text evidence="5">The sequence shown here is derived from an EMBL/GenBank/DDBJ whole genome shotgun (WGS) entry which is preliminary data.</text>
</comment>
<feature type="repeat" description="ANK" evidence="4">
    <location>
        <begin position="49"/>
        <end position="81"/>
    </location>
</feature>
<keyword evidence="6" id="KW-1185">Reference proteome</keyword>
<dbReference type="SUPFAM" id="SSF48403">
    <property type="entry name" value="Ankyrin repeat"/>
    <property type="match status" value="1"/>
</dbReference>
<dbReference type="Proteomes" id="UP000316079">
    <property type="component" value="Unassembled WGS sequence"/>
</dbReference>
<gene>
    <name evidence="5" type="ORF">DNTS_001753</name>
</gene>
<dbReference type="PROSITE" id="PS50297">
    <property type="entry name" value="ANK_REP_REGION"/>
    <property type="match status" value="1"/>
</dbReference>
<evidence type="ECO:0000256" key="3">
    <source>
        <dbReference type="ARBA" id="ARBA00023043"/>
    </source>
</evidence>